<keyword evidence="1" id="KW-1133">Transmembrane helix</keyword>
<gene>
    <name evidence="2" type="ORF">M407DRAFT_56892</name>
</gene>
<feature type="non-terminal residue" evidence="2">
    <location>
        <position position="50"/>
    </location>
</feature>
<reference evidence="3" key="2">
    <citation type="submission" date="2015-01" db="EMBL/GenBank/DDBJ databases">
        <title>Evolutionary Origins and Diversification of the Mycorrhizal Mutualists.</title>
        <authorList>
            <consortium name="DOE Joint Genome Institute"/>
            <consortium name="Mycorrhizal Genomics Consortium"/>
            <person name="Kohler A."/>
            <person name="Kuo A."/>
            <person name="Nagy L.G."/>
            <person name="Floudas D."/>
            <person name="Copeland A."/>
            <person name="Barry K.W."/>
            <person name="Cichocki N."/>
            <person name="Veneault-Fourrey C."/>
            <person name="LaButti K."/>
            <person name="Lindquist E.A."/>
            <person name="Lipzen A."/>
            <person name="Lundell T."/>
            <person name="Morin E."/>
            <person name="Murat C."/>
            <person name="Riley R."/>
            <person name="Ohm R."/>
            <person name="Sun H."/>
            <person name="Tunlid A."/>
            <person name="Henrissat B."/>
            <person name="Grigoriev I.V."/>
            <person name="Hibbett D.S."/>
            <person name="Martin F."/>
        </authorList>
    </citation>
    <scope>NUCLEOTIDE SEQUENCE [LARGE SCALE GENOMIC DNA]</scope>
    <source>
        <strain evidence="3">MUT 4182</strain>
    </source>
</reference>
<sequence>DPNEGAFARFLRTEVYSPEKRAGNISLLVGVSMFAASIAGVRVFGDALVP</sequence>
<feature type="transmembrane region" description="Helical" evidence="1">
    <location>
        <begin position="25"/>
        <end position="45"/>
    </location>
</feature>
<keyword evidence="1" id="KW-0472">Membrane</keyword>
<dbReference type="Proteomes" id="UP000054248">
    <property type="component" value="Unassembled WGS sequence"/>
</dbReference>
<dbReference type="EMBL" id="KN822965">
    <property type="protein sequence ID" value="KIO31130.1"/>
    <property type="molecule type" value="Genomic_DNA"/>
</dbReference>
<accession>A0A0C3QH57</accession>
<keyword evidence="1" id="KW-0812">Transmembrane</keyword>
<organism evidence="2 3">
    <name type="scientific">Tulasnella calospora MUT 4182</name>
    <dbReference type="NCBI Taxonomy" id="1051891"/>
    <lineage>
        <taxon>Eukaryota</taxon>
        <taxon>Fungi</taxon>
        <taxon>Dikarya</taxon>
        <taxon>Basidiomycota</taxon>
        <taxon>Agaricomycotina</taxon>
        <taxon>Agaricomycetes</taxon>
        <taxon>Cantharellales</taxon>
        <taxon>Tulasnellaceae</taxon>
        <taxon>Tulasnella</taxon>
    </lineage>
</organism>
<evidence type="ECO:0000313" key="3">
    <source>
        <dbReference type="Proteomes" id="UP000054248"/>
    </source>
</evidence>
<evidence type="ECO:0000256" key="1">
    <source>
        <dbReference type="SAM" id="Phobius"/>
    </source>
</evidence>
<feature type="non-terminal residue" evidence="2">
    <location>
        <position position="1"/>
    </location>
</feature>
<protein>
    <submittedName>
        <fullName evidence="2">Uncharacterized protein</fullName>
    </submittedName>
</protein>
<dbReference type="OrthoDB" id="5514856at2759"/>
<dbReference type="HOGENOM" id="CLU_3130061_0_0_1"/>
<reference evidence="2 3" key="1">
    <citation type="submission" date="2014-04" db="EMBL/GenBank/DDBJ databases">
        <authorList>
            <consortium name="DOE Joint Genome Institute"/>
            <person name="Kuo A."/>
            <person name="Girlanda M."/>
            <person name="Perotto S."/>
            <person name="Kohler A."/>
            <person name="Nagy L.G."/>
            <person name="Floudas D."/>
            <person name="Copeland A."/>
            <person name="Barry K.W."/>
            <person name="Cichocki N."/>
            <person name="Veneault-Fourrey C."/>
            <person name="LaButti K."/>
            <person name="Lindquist E.A."/>
            <person name="Lipzen A."/>
            <person name="Lundell T."/>
            <person name="Morin E."/>
            <person name="Murat C."/>
            <person name="Sun H."/>
            <person name="Tunlid A."/>
            <person name="Henrissat B."/>
            <person name="Grigoriev I.V."/>
            <person name="Hibbett D.S."/>
            <person name="Martin F."/>
            <person name="Nordberg H.P."/>
            <person name="Cantor M.N."/>
            <person name="Hua S.X."/>
        </authorList>
    </citation>
    <scope>NUCLEOTIDE SEQUENCE [LARGE SCALE GENOMIC DNA]</scope>
    <source>
        <strain evidence="2 3">MUT 4182</strain>
    </source>
</reference>
<name>A0A0C3QH57_9AGAM</name>
<evidence type="ECO:0000313" key="2">
    <source>
        <dbReference type="EMBL" id="KIO31130.1"/>
    </source>
</evidence>
<dbReference type="AlphaFoldDB" id="A0A0C3QH57"/>
<proteinExistence type="predicted"/>
<keyword evidence="3" id="KW-1185">Reference proteome</keyword>